<dbReference type="PROSITE" id="PS50011">
    <property type="entry name" value="PROTEIN_KINASE_DOM"/>
    <property type="match status" value="1"/>
</dbReference>
<dbReference type="InterPro" id="IPR051564">
    <property type="entry name" value="LRR_receptor-like_kinase"/>
</dbReference>
<dbReference type="EMBL" id="JAYDYQ010002534">
    <property type="protein sequence ID" value="KAK4482627.1"/>
    <property type="molecule type" value="Genomic_DNA"/>
</dbReference>
<proteinExistence type="predicted"/>
<comment type="caution">
    <text evidence="2">The sequence shown here is derived from an EMBL/GenBank/DDBJ whole genome shotgun (WGS) entry which is preliminary data.</text>
</comment>
<protein>
    <recommendedName>
        <fullName evidence="1">Protein kinase domain-containing protein</fullName>
    </recommendedName>
</protein>
<evidence type="ECO:0000259" key="1">
    <source>
        <dbReference type="PROSITE" id="PS50011"/>
    </source>
</evidence>
<dbReference type="SMART" id="SM00220">
    <property type="entry name" value="S_TKc"/>
    <property type="match status" value="1"/>
</dbReference>
<name>A0ABR0D077_9LAMI</name>
<organism evidence="2 3">
    <name type="scientific">Penstemon davidsonii</name>
    <dbReference type="NCBI Taxonomy" id="160366"/>
    <lineage>
        <taxon>Eukaryota</taxon>
        <taxon>Viridiplantae</taxon>
        <taxon>Streptophyta</taxon>
        <taxon>Embryophyta</taxon>
        <taxon>Tracheophyta</taxon>
        <taxon>Spermatophyta</taxon>
        <taxon>Magnoliopsida</taxon>
        <taxon>eudicotyledons</taxon>
        <taxon>Gunneridae</taxon>
        <taxon>Pentapetalae</taxon>
        <taxon>asterids</taxon>
        <taxon>lamiids</taxon>
        <taxon>Lamiales</taxon>
        <taxon>Plantaginaceae</taxon>
        <taxon>Cheloneae</taxon>
        <taxon>Penstemon</taxon>
    </lineage>
</organism>
<dbReference type="PANTHER" id="PTHR48055:SF57">
    <property type="entry name" value="PROTEIN KINASE DOMAIN-CONTAINING PROTEIN"/>
    <property type="match status" value="1"/>
</dbReference>
<reference evidence="2 3" key="1">
    <citation type="journal article" date="2023" name="bioRxiv">
        <title>Genome report: Whole genome sequence and annotation of Penstemon davidsonii.</title>
        <authorList>
            <person name="Ostevik K.L."/>
            <person name="Alabady M."/>
            <person name="Zhang M."/>
            <person name="Rausher M.D."/>
        </authorList>
    </citation>
    <scope>NUCLEOTIDE SEQUENCE [LARGE SCALE GENOMIC DNA]</scope>
    <source>
        <strain evidence="2">DNT005</strain>
        <tissue evidence="2">Whole leaf</tissue>
    </source>
</reference>
<keyword evidence="3" id="KW-1185">Reference proteome</keyword>
<dbReference type="InterPro" id="IPR011009">
    <property type="entry name" value="Kinase-like_dom_sf"/>
</dbReference>
<accession>A0ABR0D077</accession>
<dbReference type="PROSITE" id="PS00108">
    <property type="entry name" value="PROTEIN_KINASE_ST"/>
    <property type="match status" value="1"/>
</dbReference>
<evidence type="ECO:0000313" key="3">
    <source>
        <dbReference type="Proteomes" id="UP001291926"/>
    </source>
</evidence>
<sequence length="192" mass="21521">MFQRLKIAIDIAHAIEYLHYGTDSTIVHSDLKPSNILLDHDLTAHVGDFGLAKIISSILPVHESSSSITIKGTIGYVAPEYSTSYMVSIQGDVYSYGILLLEMFTKKRPTDEAFSDRINLHNFVSNALPDHVMEIVDPFIQTEHGMNSNKIKDCLASVLSIAVACSRTVPRDRISMKDVVIELRKIRDVLYR</sequence>
<dbReference type="PANTHER" id="PTHR48055">
    <property type="entry name" value="LEUCINE-RICH REPEAT RECEPTOR PROTEIN KINASE EMS1"/>
    <property type="match status" value="1"/>
</dbReference>
<dbReference type="Pfam" id="PF00069">
    <property type="entry name" value="Pkinase"/>
    <property type="match status" value="1"/>
</dbReference>
<dbReference type="InterPro" id="IPR000719">
    <property type="entry name" value="Prot_kinase_dom"/>
</dbReference>
<evidence type="ECO:0000313" key="2">
    <source>
        <dbReference type="EMBL" id="KAK4482627.1"/>
    </source>
</evidence>
<dbReference type="Gene3D" id="1.10.510.10">
    <property type="entry name" value="Transferase(Phosphotransferase) domain 1"/>
    <property type="match status" value="1"/>
</dbReference>
<dbReference type="Proteomes" id="UP001291926">
    <property type="component" value="Unassembled WGS sequence"/>
</dbReference>
<feature type="domain" description="Protein kinase" evidence="1">
    <location>
        <begin position="1"/>
        <end position="190"/>
    </location>
</feature>
<dbReference type="InterPro" id="IPR008271">
    <property type="entry name" value="Ser/Thr_kinase_AS"/>
</dbReference>
<dbReference type="SUPFAM" id="SSF56112">
    <property type="entry name" value="Protein kinase-like (PK-like)"/>
    <property type="match status" value="1"/>
</dbReference>
<gene>
    <name evidence="2" type="ORF">RD792_009791</name>
</gene>